<proteinExistence type="predicted"/>
<sequence length="40" mass="4366">MAAVTAIPISPRCVASFRTRSRILLSTAALNMMELSRSNE</sequence>
<dbReference type="EMBL" id="JAESDN010000016">
    <property type="protein sequence ID" value="KAG7041257.1"/>
    <property type="molecule type" value="Genomic_DNA"/>
</dbReference>
<organism evidence="1 2">
    <name type="scientific">Colletotrichum scovillei</name>
    <dbReference type="NCBI Taxonomy" id="1209932"/>
    <lineage>
        <taxon>Eukaryota</taxon>
        <taxon>Fungi</taxon>
        <taxon>Dikarya</taxon>
        <taxon>Ascomycota</taxon>
        <taxon>Pezizomycotina</taxon>
        <taxon>Sordariomycetes</taxon>
        <taxon>Hypocreomycetidae</taxon>
        <taxon>Glomerellales</taxon>
        <taxon>Glomerellaceae</taxon>
        <taxon>Colletotrichum</taxon>
        <taxon>Colletotrichum acutatum species complex</taxon>
    </lineage>
</organism>
<evidence type="ECO:0000313" key="2">
    <source>
        <dbReference type="Proteomes" id="UP000699042"/>
    </source>
</evidence>
<keyword evidence="2" id="KW-1185">Reference proteome</keyword>
<dbReference type="Proteomes" id="UP000699042">
    <property type="component" value="Unassembled WGS sequence"/>
</dbReference>
<comment type="caution">
    <text evidence="1">The sequence shown here is derived from an EMBL/GenBank/DDBJ whole genome shotgun (WGS) entry which is preliminary data.</text>
</comment>
<gene>
    <name evidence="1" type="ORF">JMJ77_008960</name>
</gene>
<protein>
    <submittedName>
        <fullName evidence="1">Uncharacterized protein</fullName>
    </submittedName>
</protein>
<dbReference type="AlphaFoldDB" id="A0A9P7QTN6"/>
<name>A0A9P7QTN6_9PEZI</name>
<evidence type="ECO:0000313" key="1">
    <source>
        <dbReference type="EMBL" id="KAG7041257.1"/>
    </source>
</evidence>
<reference evidence="1" key="1">
    <citation type="submission" date="2021-05" db="EMBL/GenBank/DDBJ databases">
        <title>Comparative genomics of three Colletotrichum scovillei strains and genetic complementation revealed genes involved fungal growth and virulence on chili pepper.</title>
        <authorList>
            <person name="Hsieh D.-K."/>
            <person name="Chuang S.-C."/>
            <person name="Chen C.-Y."/>
            <person name="Chao Y.-T."/>
            <person name="Lu M.-Y.J."/>
            <person name="Lee M.-H."/>
            <person name="Shih M.-C."/>
        </authorList>
    </citation>
    <scope>NUCLEOTIDE SEQUENCE</scope>
    <source>
        <strain evidence="1">Coll-153</strain>
    </source>
</reference>
<accession>A0A9P7QTN6</accession>